<dbReference type="RefSeq" id="WP_309488198.1">
    <property type="nucleotide sequence ID" value="NZ_JAENIG010000001.1"/>
</dbReference>
<keyword evidence="2" id="KW-1185">Reference proteome</keyword>
<dbReference type="Proteomes" id="UP000634206">
    <property type="component" value="Unassembled WGS sequence"/>
</dbReference>
<organism evidence="1 2">
    <name type="scientific">Oceaniferula flava</name>
    <dbReference type="NCBI Taxonomy" id="2800421"/>
    <lineage>
        <taxon>Bacteria</taxon>
        <taxon>Pseudomonadati</taxon>
        <taxon>Verrucomicrobiota</taxon>
        <taxon>Verrucomicrobiia</taxon>
        <taxon>Verrucomicrobiales</taxon>
        <taxon>Verrucomicrobiaceae</taxon>
        <taxon>Oceaniferula</taxon>
    </lineage>
</organism>
<reference evidence="1" key="1">
    <citation type="submission" date="2021-01" db="EMBL/GenBank/DDBJ databases">
        <title>Modified the classification status of verrucomicrobia.</title>
        <authorList>
            <person name="Feng X."/>
        </authorList>
    </citation>
    <scope>NUCLEOTIDE SEQUENCE</scope>
    <source>
        <strain evidence="1">5K15</strain>
    </source>
</reference>
<evidence type="ECO:0000313" key="1">
    <source>
        <dbReference type="EMBL" id="MBK1853602.1"/>
    </source>
</evidence>
<accession>A0AAE2V7E4</accession>
<protein>
    <submittedName>
        <fullName evidence="1">Uncharacterized protein</fullName>
    </submittedName>
</protein>
<dbReference type="InterPro" id="IPR011050">
    <property type="entry name" value="Pectin_lyase_fold/virulence"/>
</dbReference>
<sequence>MNRYATTEDARYWPSVNEGDYIFFKGNTDKGEDIYAAAGTNHLKVELPIGKKILIYTGDYERILINGEGCQSTAETPTIITNLGGQVRWGNSHENNHYRALELYNFQHLHLTGKYDAAKQTGHADYLGHNAGQNLGSGAYYERYGLWGNPKWSGIIYHKNYGNGVRIHHFKTVKVDYVASWGGYFASFNIKTDNPKTPGEVDVDIQDCFAGFGEGEAFYISYSTKAHNQDITRLTLKNNISVFTGAECLQTDNLAEGSVIENNVSLGSATFFRHPFQSRFQDNMHQFSFVEGGVTVQNNIFMSTNGALHQFRYRDANSAKLTGRTSPSKDKPVIMRNNFYGMSRTTMGYMWQGDGITPYIFSNNVYGDISVPDADDTLSVTPDAPAGFFKIGNSNTEILFEKNIYPKGRDLYYTSLGDGSKITHRENVQKAAPTIQFKNSGFPDDIDWRSISVWNATYQNTPNVDGLNKNGEFIPYALGDIVIFYDSDGNTKFFKCILAHAENHNPNTSPQHWAQMTWKGRNLPPLDLRIKADTFYNDRGMGLSYNEAKETALD</sequence>
<dbReference type="SUPFAM" id="SSF51126">
    <property type="entry name" value="Pectin lyase-like"/>
    <property type="match status" value="1"/>
</dbReference>
<dbReference type="EMBL" id="JAENIG010000001">
    <property type="protein sequence ID" value="MBK1853602.1"/>
    <property type="molecule type" value="Genomic_DNA"/>
</dbReference>
<name>A0AAE2V7E4_9BACT</name>
<comment type="caution">
    <text evidence="1">The sequence shown here is derived from an EMBL/GenBank/DDBJ whole genome shotgun (WGS) entry which is preliminary data.</text>
</comment>
<gene>
    <name evidence="1" type="ORF">JIN83_01395</name>
</gene>
<proteinExistence type="predicted"/>
<dbReference type="AlphaFoldDB" id="A0AAE2V7E4"/>
<evidence type="ECO:0000313" key="2">
    <source>
        <dbReference type="Proteomes" id="UP000634206"/>
    </source>
</evidence>